<dbReference type="InterPro" id="IPR044730">
    <property type="entry name" value="RNase_H-like_dom_plant"/>
</dbReference>
<evidence type="ECO:0000313" key="3">
    <source>
        <dbReference type="Proteomes" id="UP001341840"/>
    </source>
</evidence>
<dbReference type="InterPro" id="IPR036397">
    <property type="entry name" value="RNaseH_sf"/>
</dbReference>
<feature type="domain" description="RNase H type-1" evidence="1">
    <location>
        <begin position="215"/>
        <end position="282"/>
    </location>
</feature>
<dbReference type="PANTHER" id="PTHR47723:SF19">
    <property type="entry name" value="POLYNUCLEOTIDYL TRANSFERASE, RIBONUCLEASE H-LIKE SUPERFAMILY PROTEIN"/>
    <property type="match status" value="1"/>
</dbReference>
<evidence type="ECO:0000313" key="2">
    <source>
        <dbReference type="EMBL" id="MED6160740.1"/>
    </source>
</evidence>
<protein>
    <recommendedName>
        <fullName evidence="1">RNase H type-1 domain-containing protein</fullName>
    </recommendedName>
</protein>
<reference evidence="2 3" key="1">
    <citation type="journal article" date="2023" name="Plants (Basel)">
        <title>Bridging the Gap: Combining Genomics and Transcriptomics Approaches to Understand Stylosanthes scabra, an Orphan Legume from the Brazilian Caatinga.</title>
        <authorList>
            <person name="Ferreira-Neto J.R.C."/>
            <person name="da Silva M.D."/>
            <person name="Binneck E."/>
            <person name="de Melo N.F."/>
            <person name="da Silva R.H."/>
            <person name="de Melo A.L.T.M."/>
            <person name="Pandolfi V."/>
            <person name="Bustamante F.O."/>
            <person name="Brasileiro-Vidal A.C."/>
            <person name="Benko-Iseppon A.M."/>
        </authorList>
    </citation>
    <scope>NUCLEOTIDE SEQUENCE [LARGE SCALE GENOMIC DNA]</scope>
    <source>
        <tissue evidence="2">Leaves</tissue>
    </source>
</reference>
<dbReference type="PANTHER" id="PTHR47723">
    <property type="entry name" value="OS05G0353850 PROTEIN"/>
    <property type="match status" value="1"/>
</dbReference>
<comment type="caution">
    <text evidence="2">The sequence shown here is derived from an EMBL/GenBank/DDBJ whole genome shotgun (WGS) entry which is preliminary data.</text>
</comment>
<dbReference type="Gene3D" id="3.30.420.10">
    <property type="entry name" value="Ribonuclease H-like superfamily/Ribonuclease H"/>
    <property type="match status" value="1"/>
</dbReference>
<dbReference type="InterPro" id="IPR012337">
    <property type="entry name" value="RNaseH-like_sf"/>
</dbReference>
<dbReference type="EMBL" id="JASCZI010121240">
    <property type="protein sequence ID" value="MED6160740.1"/>
    <property type="molecule type" value="Genomic_DNA"/>
</dbReference>
<dbReference type="Pfam" id="PF13456">
    <property type="entry name" value="RVT_3"/>
    <property type="match status" value="1"/>
</dbReference>
<sequence>MPAPSSSIHSFPSWLLPPPSFSTTPLTLHHRNRRHCASLLHHRHRGPSSFSTIFARSSLHGFAKLSASLLPLRDLLSLRCFFLYRLIDLTLCCIFLRHRHCRASLCITDLPLFHHPMLLIPTNIFLPFSPLAQALPQDFRAILSGYFVMDLEGLLPATGGNTKPIRGYPTLPATERVESGAGWLADLKDFQPDETWSQLKVIGLSRSFLNDILSTPQAGFGYVLRDSLGNSVLGCSGHLPVWTVFRCELLADWNGLMLAWEVGCKNVICETDSFEVFQHLQNTLLRDVDLSHKIQDLLR</sequence>
<dbReference type="CDD" id="cd06222">
    <property type="entry name" value="RNase_H_like"/>
    <property type="match status" value="1"/>
</dbReference>
<evidence type="ECO:0000259" key="1">
    <source>
        <dbReference type="Pfam" id="PF13456"/>
    </source>
</evidence>
<dbReference type="InterPro" id="IPR053151">
    <property type="entry name" value="RNase_H-like"/>
</dbReference>
<organism evidence="2 3">
    <name type="scientific">Stylosanthes scabra</name>
    <dbReference type="NCBI Taxonomy" id="79078"/>
    <lineage>
        <taxon>Eukaryota</taxon>
        <taxon>Viridiplantae</taxon>
        <taxon>Streptophyta</taxon>
        <taxon>Embryophyta</taxon>
        <taxon>Tracheophyta</taxon>
        <taxon>Spermatophyta</taxon>
        <taxon>Magnoliopsida</taxon>
        <taxon>eudicotyledons</taxon>
        <taxon>Gunneridae</taxon>
        <taxon>Pentapetalae</taxon>
        <taxon>rosids</taxon>
        <taxon>fabids</taxon>
        <taxon>Fabales</taxon>
        <taxon>Fabaceae</taxon>
        <taxon>Papilionoideae</taxon>
        <taxon>50 kb inversion clade</taxon>
        <taxon>dalbergioids sensu lato</taxon>
        <taxon>Dalbergieae</taxon>
        <taxon>Pterocarpus clade</taxon>
        <taxon>Stylosanthes</taxon>
    </lineage>
</organism>
<keyword evidence="3" id="KW-1185">Reference proteome</keyword>
<dbReference type="Proteomes" id="UP001341840">
    <property type="component" value="Unassembled WGS sequence"/>
</dbReference>
<name>A0ABU6UHH6_9FABA</name>
<dbReference type="InterPro" id="IPR002156">
    <property type="entry name" value="RNaseH_domain"/>
</dbReference>
<accession>A0ABU6UHH6</accession>
<proteinExistence type="predicted"/>
<gene>
    <name evidence="2" type="ORF">PIB30_054219</name>
</gene>
<dbReference type="SUPFAM" id="SSF53098">
    <property type="entry name" value="Ribonuclease H-like"/>
    <property type="match status" value="1"/>
</dbReference>